<feature type="signal peptide" evidence="1">
    <location>
        <begin position="1"/>
        <end position="21"/>
    </location>
</feature>
<dbReference type="RefSeq" id="WP_369312861.1">
    <property type="nucleotide sequence ID" value="NZ_JBEHZE010000001.1"/>
</dbReference>
<accession>A0ABV3Z635</accession>
<keyword evidence="3" id="KW-1185">Reference proteome</keyword>
<comment type="caution">
    <text evidence="2">The sequence shown here is derived from an EMBL/GenBank/DDBJ whole genome shotgun (WGS) entry which is preliminary data.</text>
</comment>
<evidence type="ECO:0000313" key="2">
    <source>
        <dbReference type="EMBL" id="MEX6632926.1"/>
    </source>
</evidence>
<evidence type="ECO:0000313" key="3">
    <source>
        <dbReference type="Proteomes" id="UP001560685"/>
    </source>
</evidence>
<proteinExistence type="predicted"/>
<protein>
    <submittedName>
        <fullName evidence="2">Uncharacterized protein</fullName>
    </submittedName>
</protein>
<gene>
    <name evidence="2" type="ORF">ABFZ84_05130</name>
</gene>
<dbReference type="Proteomes" id="UP001560685">
    <property type="component" value="Unassembled WGS sequence"/>
</dbReference>
<dbReference type="EMBL" id="JBEHZE010000001">
    <property type="protein sequence ID" value="MEX6632926.1"/>
    <property type="molecule type" value="Genomic_DNA"/>
</dbReference>
<reference evidence="2 3" key="1">
    <citation type="submission" date="2024-05" db="EMBL/GenBank/DDBJ databases">
        <title>Three bacterial strains, DH-69, EH-24, and ECK-19 isolated from coastal sediments.</title>
        <authorList>
            <person name="Ye Y.-Q."/>
            <person name="Du Z.-J."/>
        </authorList>
    </citation>
    <scope>NUCLEOTIDE SEQUENCE [LARGE SCALE GENOMIC DNA]</scope>
    <source>
        <strain evidence="2 3">ECK-19</strain>
    </source>
</reference>
<sequence>MRKFVLLASVTFSIASGNALAHPGEKILTLGGGAERAATTSGIQYEEVGGVHVFRGSTALLGDEAVTTAPEKTDMKIVIVQRQWRTIRRLRTQGFYSGKPYPSRNYTQGFYSTGR</sequence>
<name>A0ABV3Z635_9PROT</name>
<organism evidence="2 3">
    <name type="scientific">Hyphococcus lacteus</name>
    <dbReference type="NCBI Taxonomy" id="3143536"/>
    <lineage>
        <taxon>Bacteria</taxon>
        <taxon>Pseudomonadati</taxon>
        <taxon>Pseudomonadota</taxon>
        <taxon>Alphaproteobacteria</taxon>
        <taxon>Parvularculales</taxon>
        <taxon>Parvularculaceae</taxon>
        <taxon>Hyphococcus</taxon>
    </lineage>
</organism>
<feature type="chain" id="PRO_5045415070" evidence="1">
    <location>
        <begin position="22"/>
        <end position="115"/>
    </location>
</feature>
<keyword evidence="1" id="KW-0732">Signal</keyword>
<evidence type="ECO:0000256" key="1">
    <source>
        <dbReference type="SAM" id="SignalP"/>
    </source>
</evidence>